<organism evidence="3 4">
    <name type="scientific">Streptomyces rochei</name>
    <name type="common">Streptomyces parvullus</name>
    <dbReference type="NCBI Taxonomy" id="1928"/>
    <lineage>
        <taxon>Bacteria</taxon>
        <taxon>Bacillati</taxon>
        <taxon>Actinomycetota</taxon>
        <taxon>Actinomycetes</taxon>
        <taxon>Kitasatosporales</taxon>
        <taxon>Streptomycetaceae</taxon>
        <taxon>Streptomyces</taxon>
        <taxon>Streptomyces rochei group</taxon>
    </lineage>
</organism>
<dbReference type="SUPFAM" id="SSF53335">
    <property type="entry name" value="S-adenosyl-L-methionine-dependent methyltransferases"/>
    <property type="match status" value="1"/>
</dbReference>
<keyword evidence="3" id="KW-0489">Methyltransferase</keyword>
<dbReference type="Proteomes" id="UP001231701">
    <property type="component" value="Chromosome"/>
</dbReference>
<keyword evidence="5" id="KW-1185">Reference proteome</keyword>
<reference evidence="2 5" key="2">
    <citation type="submission" date="2024-10" db="EMBL/GenBank/DDBJ databases">
        <title>Draft genome assembly of a novel steroid transforming actinomycete isolated from African clawed frog Xenopus laevis.</title>
        <authorList>
            <person name="Bragin E."/>
            <person name="Kollerov V."/>
            <person name="Donova M.V."/>
        </authorList>
    </citation>
    <scope>NUCLEOTIDE SEQUENCE [LARGE SCALE GENOMIC DNA]</scope>
    <source>
        <strain evidence="2 5">MTOC-St3</strain>
    </source>
</reference>
<feature type="domain" description="Rhodanese" evidence="1">
    <location>
        <begin position="198"/>
        <end position="231"/>
    </location>
</feature>
<dbReference type="PANTHER" id="PTHR43861:SF1">
    <property type="entry name" value="TRANS-ACONITATE 2-METHYLTRANSFERASE"/>
    <property type="match status" value="1"/>
</dbReference>
<dbReference type="RefSeq" id="WP_019324137.1">
    <property type="nucleotide sequence ID" value="NZ_CP121271.1"/>
</dbReference>
<evidence type="ECO:0000313" key="4">
    <source>
        <dbReference type="Proteomes" id="UP001231701"/>
    </source>
</evidence>
<protein>
    <submittedName>
        <fullName evidence="3">Methyltransferase domain-containing protein</fullName>
    </submittedName>
</protein>
<evidence type="ECO:0000313" key="3">
    <source>
        <dbReference type="EMBL" id="WMC84692.1"/>
    </source>
</evidence>
<keyword evidence="3" id="KW-0808">Transferase</keyword>
<proteinExistence type="predicted"/>
<dbReference type="InterPro" id="IPR001763">
    <property type="entry name" value="Rhodanese-like_dom"/>
</dbReference>
<gene>
    <name evidence="2" type="ORF">ACGU38_13445</name>
    <name evidence="3" type="ORF">P7W03_03605</name>
</gene>
<dbReference type="GO" id="GO:0032259">
    <property type="term" value="P:methylation"/>
    <property type="evidence" value="ECO:0007669"/>
    <property type="project" value="UniProtKB-KW"/>
</dbReference>
<sequence length="243" mass="25812">MPLLRDAALTAAFDRGAGRYDRLVALNPGYHAQLRRSARRLRLPDGGAGRRVLDLGCGTGASTAALAAVLPAAEIVGVDASAGMLERARAKRWPDRVSFVHAPAEELGRAGVHGPFDAVLAAYLFRNLTGPDAVLRAVRDLLAPGGRLAVHEYALGGRRADRLVWDAVCRGVILPLGSATGDRALYRHLWRSVAAFDTAPAFAARLRRAGFEDVRVLPLPGWQTGVTHTFVGRRTAGGTGGAR</sequence>
<dbReference type="PANTHER" id="PTHR43861">
    <property type="entry name" value="TRANS-ACONITATE 2-METHYLTRANSFERASE-RELATED"/>
    <property type="match status" value="1"/>
</dbReference>
<name>A0AAX3ZEB5_STRRO</name>
<dbReference type="CDD" id="cd02440">
    <property type="entry name" value="AdoMet_MTases"/>
    <property type="match status" value="1"/>
</dbReference>
<evidence type="ECO:0000259" key="1">
    <source>
        <dbReference type="PROSITE" id="PS50206"/>
    </source>
</evidence>
<dbReference type="GO" id="GO:0017000">
    <property type="term" value="P:antibiotic biosynthetic process"/>
    <property type="evidence" value="ECO:0007669"/>
    <property type="project" value="UniProtKB-ARBA"/>
</dbReference>
<dbReference type="Pfam" id="PF01209">
    <property type="entry name" value="Ubie_methyltran"/>
    <property type="match status" value="1"/>
</dbReference>
<dbReference type="InterPro" id="IPR029063">
    <property type="entry name" value="SAM-dependent_MTases_sf"/>
</dbReference>
<evidence type="ECO:0000313" key="5">
    <source>
        <dbReference type="Proteomes" id="UP001605990"/>
    </source>
</evidence>
<dbReference type="PROSITE" id="PS50206">
    <property type="entry name" value="RHODANESE_3"/>
    <property type="match status" value="1"/>
</dbReference>
<dbReference type="Proteomes" id="UP001605990">
    <property type="component" value="Unassembled WGS sequence"/>
</dbReference>
<dbReference type="EMBL" id="CP121271">
    <property type="protein sequence ID" value="WMC84692.1"/>
    <property type="molecule type" value="Genomic_DNA"/>
</dbReference>
<evidence type="ECO:0000313" key="2">
    <source>
        <dbReference type="EMBL" id="MFG6296344.1"/>
    </source>
</evidence>
<dbReference type="GO" id="GO:0008168">
    <property type="term" value="F:methyltransferase activity"/>
    <property type="evidence" value="ECO:0007669"/>
    <property type="project" value="UniProtKB-KW"/>
</dbReference>
<dbReference type="EMBL" id="JBIENY010000194">
    <property type="protein sequence ID" value="MFG6296344.1"/>
    <property type="molecule type" value="Genomic_DNA"/>
</dbReference>
<dbReference type="Gene3D" id="3.40.50.150">
    <property type="entry name" value="Vaccinia Virus protein VP39"/>
    <property type="match status" value="1"/>
</dbReference>
<dbReference type="GeneID" id="90941079"/>
<dbReference type="AlphaFoldDB" id="A0AAX3ZEB5"/>
<accession>A0AAX3ZEB5</accession>
<reference evidence="3" key="1">
    <citation type="submission" date="2023-03" db="EMBL/GenBank/DDBJ databases">
        <title>Borrelidin-producing and root-colonizing Streptomyces rochei is a potent biopesticide for soil-borne oomycete-caused plant diseases.</title>
        <authorList>
            <person name="Zhou D."/>
            <person name="Wang X."/>
            <person name="Navarro-Munoz J.C."/>
            <person name="Li W."/>
            <person name="Li J."/>
            <person name="Jiu M."/>
            <person name="Deng S."/>
            <person name="Ye Y."/>
            <person name="Daly P."/>
            <person name="Wei L."/>
        </authorList>
    </citation>
    <scope>NUCLEOTIDE SEQUENCE</scope>
    <source>
        <strain evidence="3">JK1</strain>
    </source>
</reference>